<evidence type="ECO:0008006" key="4">
    <source>
        <dbReference type="Google" id="ProtNLM"/>
    </source>
</evidence>
<feature type="compositionally biased region" description="Low complexity" evidence="1">
    <location>
        <begin position="342"/>
        <end position="356"/>
    </location>
</feature>
<dbReference type="AlphaFoldDB" id="A0A371C4R0"/>
<proteinExistence type="predicted"/>
<dbReference type="InterPro" id="IPR011333">
    <property type="entry name" value="SKP1/BTB/POZ_sf"/>
</dbReference>
<dbReference type="SUPFAM" id="SSF54695">
    <property type="entry name" value="POZ domain"/>
    <property type="match status" value="1"/>
</dbReference>
<feature type="region of interest" description="Disordered" evidence="1">
    <location>
        <begin position="33"/>
        <end position="67"/>
    </location>
</feature>
<dbReference type="VEuPathDB" id="FungiDB:YALI0_A06369g"/>
<evidence type="ECO:0000313" key="2">
    <source>
        <dbReference type="EMBL" id="RDW24960.1"/>
    </source>
</evidence>
<evidence type="ECO:0000256" key="1">
    <source>
        <dbReference type="SAM" id="MobiDB-lite"/>
    </source>
</evidence>
<sequence>MTFDKNSGFAPLDDLCPLEPVSSRASTATFVTSKTDFGPVPDYSDYDTKSAVAPDSVTNTHSEDPLNNDVDLVVKKKSASPPSPPPPPYSPPVTNFYSMSVQASSVLTQVAPEAGIQQPYPNQAGYDMAPQPDIAIKLYARGTMFDMTRNELMKLPESILLSLFPNGVFMDIHGNVIQTLSEQDVVAINFSPDCLKYTLDLFRSAEADYLSRVDPTEAAAQQWSPSLEDGASVEMLRTKPAIVVLREDLDYFCLPPSRDTTEAEMRELKVACGAQLVQRDHIFSGLKRGSESGTAEQHLVEMLCNSGFTLNDTWGYRSTEPGRAVIGSLALVQLRSSGAPVTAESASAAEAATGVPSDTEMHTAEEDNSGPNGEDDFESTRHKLLLFWRKPARKCWWDSVKLEGIPGYDEPITVHIRRVWTLELSVIGI</sequence>
<evidence type="ECO:0000313" key="3">
    <source>
        <dbReference type="Proteomes" id="UP000256601"/>
    </source>
</evidence>
<organism evidence="2 3">
    <name type="scientific">Yarrowia lipolytica</name>
    <name type="common">Candida lipolytica</name>
    <dbReference type="NCBI Taxonomy" id="4952"/>
    <lineage>
        <taxon>Eukaryota</taxon>
        <taxon>Fungi</taxon>
        <taxon>Dikarya</taxon>
        <taxon>Ascomycota</taxon>
        <taxon>Saccharomycotina</taxon>
        <taxon>Dipodascomycetes</taxon>
        <taxon>Dipodascales</taxon>
        <taxon>Dipodascales incertae sedis</taxon>
        <taxon>Yarrowia</taxon>
    </lineage>
</organism>
<dbReference type="PANTHER" id="PTHR13384:SF16">
    <property type="entry name" value="GROWTH REGULATION PROTEIN"/>
    <property type="match status" value="1"/>
</dbReference>
<dbReference type="GO" id="GO:0003723">
    <property type="term" value="F:RNA binding"/>
    <property type="evidence" value="ECO:0007669"/>
    <property type="project" value="TreeGrafter"/>
</dbReference>
<dbReference type="VEuPathDB" id="FungiDB:YALI1_A06073g"/>
<dbReference type="EMBL" id="KZ857341">
    <property type="protein sequence ID" value="RDW24960.1"/>
    <property type="molecule type" value="Genomic_DNA"/>
</dbReference>
<dbReference type="GO" id="GO:0005634">
    <property type="term" value="C:nucleus"/>
    <property type="evidence" value="ECO:0007669"/>
    <property type="project" value="TreeGrafter"/>
</dbReference>
<accession>A0A371C4R0</accession>
<dbReference type="PANTHER" id="PTHR13384">
    <property type="entry name" value="G PATCH DOMAIN-CONTAINING PROTEIN 1"/>
    <property type="match status" value="1"/>
</dbReference>
<protein>
    <recommendedName>
        <fullName evidence="4">Growth regulation protein</fullName>
    </recommendedName>
</protein>
<feature type="region of interest" description="Disordered" evidence="1">
    <location>
        <begin position="342"/>
        <end position="377"/>
    </location>
</feature>
<name>A0A371C4R0_YARLL</name>
<gene>
    <name evidence="2" type="ORF">B0I71DRAFT_165715</name>
</gene>
<reference evidence="2 3" key="1">
    <citation type="submission" date="2018-07" db="EMBL/GenBank/DDBJ databases">
        <title>Draft Genome Assemblies for Five Robust Yarrowia lipolytica Strains Exhibiting High Lipid Production and Pentose Sugar Utilization and Sugar Alcohol Secretion from Undetoxified Lignocellulosic Biomass Hydrolysates.</title>
        <authorList>
            <consortium name="DOE Joint Genome Institute"/>
            <person name="Walker C."/>
            <person name="Ryu S."/>
            <person name="Na H."/>
            <person name="Zane M."/>
            <person name="LaButti K."/>
            <person name="Lipzen A."/>
            <person name="Haridas S."/>
            <person name="Barry K."/>
            <person name="Grigoriev I.V."/>
            <person name="Quarterman J."/>
            <person name="Slininger P."/>
            <person name="Dien B."/>
            <person name="Trinh C.T."/>
        </authorList>
    </citation>
    <scope>NUCLEOTIDE SEQUENCE [LARGE SCALE GENOMIC DNA]</scope>
    <source>
        <strain evidence="2 3">YB392</strain>
    </source>
</reference>
<dbReference type="Proteomes" id="UP000256601">
    <property type="component" value="Unassembled WGS sequence"/>
</dbReference>